<dbReference type="InterPro" id="IPR045051">
    <property type="entry name" value="SBT"/>
</dbReference>
<name>A0A7J7MY82_9MAGN</name>
<dbReference type="InterPro" id="IPR041469">
    <property type="entry name" value="Subtilisin-like_FN3"/>
</dbReference>
<dbReference type="CDD" id="cd04852">
    <property type="entry name" value="Peptidases_S8_3"/>
    <property type="match status" value="1"/>
</dbReference>
<dbReference type="Gene3D" id="3.30.70.80">
    <property type="entry name" value="Peptidase S8 propeptide/proteinase inhibitor I9"/>
    <property type="match status" value="1"/>
</dbReference>
<feature type="domain" description="Subtilisin-like protease fibronectin type-III" evidence="14">
    <location>
        <begin position="660"/>
        <end position="761"/>
    </location>
</feature>
<evidence type="ECO:0000256" key="11">
    <source>
        <dbReference type="SAM" id="SignalP"/>
    </source>
</evidence>
<evidence type="ECO:0000256" key="7">
    <source>
        <dbReference type="ARBA" id="ARBA00022825"/>
    </source>
</evidence>
<dbReference type="PRINTS" id="PR00723">
    <property type="entry name" value="SUBTILISIN"/>
</dbReference>
<feature type="chain" id="PRO_5029676761" evidence="11">
    <location>
        <begin position="25"/>
        <end position="767"/>
    </location>
</feature>
<feature type="domain" description="Peptidase S8/S53" evidence="12">
    <location>
        <begin position="139"/>
        <end position="594"/>
    </location>
</feature>
<feature type="active site" description="Charge relay system" evidence="9 10">
    <location>
        <position position="219"/>
    </location>
</feature>
<evidence type="ECO:0000256" key="9">
    <source>
        <dbReference type="PIRSR" id="PIRSR615500-1"/>
    </source>
</evidence>
<dbReference type="AlphaFoldDB" id="A0A7J7MY82"/>
<dbReference type="OrthoDB" id="206201at2759"/>
<keyword evidence="8" id="KW-0325">Glycoprotein</keyword>
<dbReference type="Gene3D" id="3.40.50.200">
    <property type="entry name" value="Peptidase S8/S53 domain"/>
    <property type="match status" value="1"/>
</dbReference>
<dbReference type="Pfam" id="PF17766">
    <property type="entry name" value="fn3_6"/>
    <property type="match status" value="1"/>
</dbReference>
<evidence type="ECO:0000259" key="12">
    <source>
        <dbReference type="Pfam" id="PF00082"/>
    </source>
</evidence>
<feature type="signal peptide" evidence="11">
    <location>
        <begin position="1"/>
        <end position="24"/>
    </location>
</feature>
<evidence type="ECO:0000259" key="14">
    <source>
        <dbReference type="Pfam" id="PF17766"/>
    </source>
</evidence>
<comment type="subcellular location">
    <subcellularLocation>
        <location evidence="1">Secreted</location>
    </subcellularLocation>
</comment>
<evidence type="ECO:0000256" key="1">
    <source>
        <dbReference type="ARBA" id="ARBA00004613"/>
    </source>
</evidence>
<dbReference type="InterPro" id="IPR010259">
    <property type="entry name" value="S8pro/Inhibitor_I9"/>
</dbReference>
<dbReference type="GO" id="GO:0006508">
    <property type="term" value="P:proteolysis"/>
    <property type="evidence" value="ECO:0007669"/>
    <property type="project" value="UniProtKB-KW"/>
</dbReference>
<dbReference type="PROSITE" id="PS00138">
    <property type="entry name" value="SUBTILASE_SER"/>
    <property type="match status" value="1"/>
</dbReference>
<dbReference type="Gene3D" id="3.50.30.30">
    <property type="match status" value="1"/>
</dbReference>
<keyword evidence="16" id="KW-1185">Reference proteome</keyword>
<feature type="domain" description="Inhibitor I9" evidence="13">
    <location>
        <begin position="28"/>
        <end position="116"/>
    </location>
</feature>
<protein>
    <submittedName>
        <fullName evidence="15">Uncharacterized protein</fullName>
    </submittedName>
</protein>
<dbReference type="PROSITE" id="PS51892">
    <property type="entry name" value="SUBTILASE"/>
    <property type="match status" value="1"/>
</dbReference>
<evidence type="ECO:0000256" key="4">
    <source>
        <dbReference type="ARBA" id="ARBA00022670"/>
    </source>
</evidence>
<evidence type="ECO:0000256" key="3">
    <source>
        <dbReference type="ARBA" id="ARBA00022525"/>
    </source>
</evidence>
<dbReference type="Proteomes" id="UP000541444">
    <property type="component" value="Unassembled WGS sequence"/>
</dbReference>
<keyword evidence="6 10" id="KW-0378">Hydrolase</keyword>
<proteinExistence type="inferred from homology"/>
<evidence type="ECO:0000256" key="6">
    <source>
        <dbReference type="ARBA" id="ARBA00022801"/>
    </source>
</evidence>
<evidence type="ECO:0000256" key="10">
    <source>
        <dbReference type="PROSITE-ProRule" id="PRU01240"/>
    </source>
</evidence>
<dbReference type="PANTHER" id="PTHR10795">
    <property type="entry name" value="PROPROTEIN CONVERTASE SUBTILISIN/KEXIN"/>
    <property type="match status" value="1"/>
</dbReference>
<dbReference type="InterPro" id="IPR034197">
    <property type="entry name" value="Peptidases_S8_3"/>
</dbReference>
<dbReference type="Pfam" id="PF05922">
    <property type="entry name" value="Inhibitor_I9"/>
    <property type="match status" value="1"/>
</dbReference>
<evidence type="ECO:0000256" key="8">
    <source>
        <dbReference type="ARBA" id="ARBA00023180"/>
    </source>
</evidence>
<evidence type="ECO:0000313" key="15">
    <source>
        <dbReference type="EMBL" id="KAF6159807.1"/>
    </source>
</evidence>
<evidence type="ECO:0000256" key="2">
    <source>
        <dbReference type="ARBA" id="ARBA00011073"/>
    </source>
</evidence>
<evidence type="ECO:0000259" key="13">
    <source>
        <dbReference type="Pfam" id="PF05922"/>
    </source>
</evidence>
<dbReference type="FunFam" id="3.30.70.80:FF:000003">
    <property type="entry name" value="Subtilisin-like protease SBT1.9"/>
    <property type="match status" value="1"/>
</dbReference>
<comment type="caution">
    <text evidence="15">The sequence shown here is derived from an EMBL/GenBank/DDBJ whole genome shotgun (WGS) entry which is preliminary data.</text>
</comment>
<keyword evidence="4 10" id="KW-0645">Protease</keyword>
<feature type="active site" description="Charge relay system" evidence="9 10">
    <location>
        <position position="548"/>
    </location>
</feature>
<dbReference type="InterPro" id="IPR000209">
    <property type="entry name" value="Peptidase_S8/S53_dom"/>
</dbReference>
<dbReference type="CDD" id="cd02120">
    <property type="entry name" value="PA_subtilisin_like"/>
    <property type="match status" value="1"/>
</dbReference>
<keyword evidence="5 11" id="KW-0732">Signal</keyword>
<dbReference type="EMBL" id="JACGCM010001188">
    <property type="protein sequence ID" value="KAF6159807.1"/>
    <property type="molecule type" value="Genomic_DNA"/>
</dbReference>
<gene>
    <name evidence="15" type="ORF">GIB67_030065</name>
</gene>
<dbReference type="InterPro" id="IPR023828">
    <property type="entry name" value="Peptidase_S8_Ser-AS"/>
</dbReference>
<dbReference type="SUPFAM" id="SSF52743">
    <property type="entry name" value="Subtilisin-like"/>
    <property type="match status" value="1"/>
</dbReference>
<evidence type="ECO:0000256" key="5">
    <source>
        <dbReference type="ARBA" id="ARBA00022729"/>
    </source>
</evidence>
<keyword evidence="7 10" id="KW-0720">Serine protease</keyword>
<accession>A0A7J7MY82</accession>
<comment type="similarity">
    <text evidence="2 10">Belongs to the peptidase S8 family.</text>
</comment>
<organism evidence="15 16">
    <name type="scientific">Kingdonia uniflora</name>
    <dbReference type="NCBI Taxonomy" id="39325"/>
    <lineage>
        <taxon>Eukaryota</taxon>
        <taxon>Viridiplantae</taxon>
        <taxon>Streptophyta</taxon>
        <taxon>Embryophyta</taxon>
        <taxon>Tracheophyta</taxon>
        <taxon>Spermatophyta</taxon>
        <taxon>Magnoliopsida</taxon>
        <taxon>Ranunculales</taxon>
        <taxon>Circaeasteraceae</taxon>
        <taxon>Kingdonia</taxon>
    </lineage>
</organism>
<feature type="active site" description="Charge relay system" evidence="9 10">
    <location>
        <position position="148"/>
    </location>
</feature>
<evidence type="ECO:0000313" key="16">
    <source>
        <dbReference type="Proteomes" id="UP000541444"/>
    </source>
</evidence>
<dbReference type="Pfam" id="PF00082">
    <property type="entry name" value="Peptidase_S8"/>
    <property type="match status" value="1"/>
</dbReference>
<dbReference type="Gene3D" id="2.60.40.2310">
    <property type="match status" value="1"/>
</dbReference>
<sequence length="767" mass="83019">MGSFYLLFKSFFLFTLISLESISAKTSTYIVHMDKSVMPKAFSSHHHWYSATLDSLNTVGQTTESARVGTPVPKLLYTYENAINGFSVSLSSEDLQTLQKTPGFISAYPDRTVEVHTTHTTSFLSLNSVTGLWPASNYGKDVIIGVIDTGVWPESDSYKDDGMGEIPKRWQGKCESGVQFDSSMCNRKLIGARYFNKGLIAENPSINISMNSARDTDGHGTHTSSIAAGNYVEGVSFFGYANGTARGVAPRARIAVYKVLWNEGSSSSDVIAGLDQAIADGVDVISISIGFGRFTPFYEDPLAIAAFAAMEKGILVSSSAGNRGPFVRTVSNSAPWQLTVGAGSIDRQCAATLTLGNGLTIIGWSLFPVDALIRDLPLVYNETLMACDSAELLSEFAKDAIVICGDDGSDWKNTYAQQESSIIDSTVAGAIFVLNRSHSLYQELNDFRSPEVMINPSDGAKVINYAKSTIEPKVSIKFQQTFLGTKPAPVVGAYSSRGPSLIHPGILKPDLIAPGTKVLAAWVPNQPASGIGHNIQLSSNYNMLYGTSMACPHASGVAALLKGVYPDWSPAAIRSAMMTTANPLDNTNNPIIDNEYLIPASPLGIGSGHIDPNRALDPGLIYDVGAKDYSNLLCSMDLTREQYLTITRSSSYNCSNPSSDLNYPSFIAFFNTTSTTNVQEFTRTATNVGSGAATYKANLIQPNGTRVTVSPKKLVFRKKFEKLSYTVRIHDRTRERGNIVEGSLTWIDSDEKHTVRSPIVVMEVLDD</sequence>
<reference evidence="15 16" key="1">
    <citation type="journal article" date="2020" name="IScience">
        <title>Genome Sequencing of the Endangered Kingdonia uniflora (Circaeasteraceae, Ranunculales) Reveals Potential Mechanisms of Evolutionary Specialization.</title>
        <authorList>
            <person name="Sun Y."/>
            <person name="Deng T."/>
            <person name="Zhang A."/>
            <person name="Moore M.J."/>
            <person name="Landis J.B."/>
            <person name="Lin N."/>
            <person name="Zhang H."/>
            <person name="Zhang X."/>
            <person name="Huang J."/>
            <person name="Zhang X."/>
            <person name="Sun H."/>
            <person name="Wang H."/>
        </authorList>
    </citation>
    <scope>NUCLEOTIDE SEQUENCE [LARGE SCALE GENOMIC DNA]</scope>
    <source>
        <strain evidence="15">TB1705</strain>
        <tissue evidence="15">Leaf</tissue>
    </source>
</reference>
<dbReference type="GO" id="GO:0004252">
    <property type="term" value="F:serine-type endopeptidase activity"/>
    <property type="evidence" value="ECO:0007669"/>
    <property type="project" value="UniProtKB-UniRule"/>
</dbReference>
<dbReference type="FunFam" id="3.40.50.200:FF:000006">
    <property type="entry name" value="Subtilisin-like protease SBT1.5"/>
    <property type="match status" value="1"/>
</dbReference>
<dbReference type="InterPro" id="IPR015500">
    <property type="entry name" value="Peptidase_S8_subtilisin-rel"/>
</dbReference>
<dbReference type="GO" id="GO:0005576">
    <property type="term" value="C:extracellular region"/>
    <property type="evidence" value="ECO:0007669"/>
    <property type="project" value="UniProtKB-SubCell"/>
</dbReference>
<keyword evidence="3" id="KW-0964">Secreted</keyword>
<dbReference type="InterPro" id="IPR036852">
    <property type="entry name" value="Peptidase_S8/S53_dom_sf"/>
</dbReference>
<dbReference type="InterPro" id="IPR037045">
    <property type="entry name" value="S8pro/Inhibitor_I9_sf"/>
</dbReference>